<name>A0A5C5TYV5_9GAMM</name>
<dbReference type="AlphaFoldDB" id="A0A5C5TYV5"/>
<proteinExistence type="predicted"/>
<dbReference type="Pfam" id="PF05036">
    <property type="entry name" value="SPOR"/>
    <property type="match status" value="1"/>
</dbReference>
<sequence length="246" mass="25368">MLARALIVLLLILNLGVVLWWITREVPPPAAGITLPPGAEPLRLLDESTRPAAVAASSPPAAATPDPAPAVAEPVAPPSEEAPAAPAVASTCHAFGPFADAAAAGQARAQLQPVVQRLSTRESRSAPRGWSVHLPALTDRAAAAAMVTRLVEAGFRDHYLMPAAENGAVDIALGRFGSEPAAQRHRAALREAGFEAVAEPIGEAGDVRYWIDVAVGEYADLAVLQRAAGAAQAERIDCATLAAAAR</sequence>
<accession>A0A5C5TYV5</accession>
<feature type="region of interest" description="Disordered" evidence="1">
    <location>
        <begin position="49"/>
        <end position="84"/>
    </location>
</feature>
<dbReference type="RefSeq" id="WP_146388802.1">
    <property type="nucleotide sequence ID" value="NZ_VOHK01000006.1"/>
</dbReference>
<reference evidence="3 4" key="1">
    <citation type="journal article" date="2008" name="Int. J. Syst. Evol. Microbiol.">
        <title>Luteimonas marina sp. nov., isolated from seawater.</title>
        <authorList>
            <person name="Baik K.S."/>
            <person name="Park S.C."/>
            <person name="Kim M.S."/>
            <person name="Kim E.M."/>
            <person name="Park C."/>
            <person name="Chun J."/>
            <person name="Seong C.N."/>
        </authorList>
    </citation>
    <scope>NUCLEOTIDE SEQUENCE [LARGE SCALE GENOMIC DNA]</scope>
    <source>
        <strain evidence="3 4">FR1330</strain>
    </source>
</reference>
<keyword evidence="4" id="KW-1185">Reference proteome</keyword>
<dbReference type="InterPro" id="IPR036680">
    <property type="entry name" value="SPOR-like_sf"/>
</dbReference>
<evidence type="ECO:0000313" key="4">
    <source>
        <dbReference type="Proteomes" id="UP000319980"/>
    </source>
</evidence>
<evidence type="ECO:0000313" key="3">
    <source>
        <dbReference type="EMBL" id="TWT18699.1"/>
    </source>
</evidence>
<dbReference type="GO" id="GO:0042834">
    <property type="term" value="F:peptidoglycan binding"/>
    <property type="evidence" value="ECO:0007669"/>
    <property type="project" value="InterPro"/>
</dbReference>
<dbReference type="PROSITE" id="PS51724">
    <property type="entry name" value="SPOR"/>
    <property type="match status" value="1"/>
</dbReference>
<evidence type="ECO:0000256" key="1">
    <source>
        <dbReference type="SAM" id="MobiDB-lite"/>
    </source>
</evidence>
<dbReference type="Gene3D" id="3.30.70.1070">
    <property type="entry name" value="Sporulation related repeat"/>
    <property type="match status" value="1"/>
</dbReference>
<dbReference type="OrthoDB" id="5986009at2"/>
<organism evidence="3 4">
    <name type="scientific">Luteimonas marina</name>
    <dbReference type="NCBI Taxonomy" id="488485"/>
    <lineage>
        <taxon>Bacteria</taxon>
        <taxon>Pseudomonadati</taxon>
        <taxon>Pseudomonadota</taxon>
        <taxon>Gammaproteobacteria</taxon>
        <taxon>Lysobacterales</taxon>
        <taxon>Lysobacteraceae</taxon>
        <taxon>Luteimonas</taxon>
    </lineage>
</organism>
<feature type="domain" description="SPOR" evidence="2">
    <location>
        <begin position="124"/>
        <end position="203"/>
    </location>
</feature>
<dbReference type="SUPFAM" id="SSF110997">
    <property type="entry name" value="Sporulation related repeat"/>
    <property type="match status" value="1"/>
</dbReference>
<gene>
    <name evidence="3" type="ORF">FQY83_15120</name>
</gene>
<feature type="compositionally biased region" description="Low complexity" evidence="1">
    <location>
        <begin position="51"/>
        <end position="84"/>
    </location>
</feature>
<dbReference type="Proteomes" id="UP000319980">
    <property type="component" value="Unassembled WGS sequence"/>
</dbReference>
<protein>
    <recommendedName>
        <fullName evidence="2">SPOR domain-containing protein</fullName>
    </recommendedName>
</protein>
<dbReference type="EMBL" id="VOHK01000006">
    <property type="protein sequence ID" value="TWT18699.1"/>
    <property type="molecule type" value="Genomic_DNA"/>
</dbReference>
<dbReference type="InterPro" id="IPR007730">
    <property type="entry name" value="SPOR-like_dom"/>
</dbReference>
<evidence type="ECO:0000259" key="2">
    <source>
        <dbReference type="PROSITE" id="PS51724"/>
    </source>
</evidence>
<comment type="caution">
    <text evidence="3">The sequence shown here is derived from an EMBL/GenBank/DDBJ whole genome shotgun (WGS) entry which is preliminary data.</text>
</comment>